<keyword evidence="2 4" id="KW-0808">Transferase</keyword>
<dbReference type="Proteomes" id="UP000198817">
    <property type="component" value="Unassembled WGS sequence"/>
</dbReference>
<dbReference type="AlphaFoldDB" id="A0A1I7EZ40"/>
<dbReference type="InterPro" id="IPR029063">
    <property type="entry name" value="SAM-dependent_MTases_sf"/>
</dbReference>
<proteinExistence type="predicted"/>
<dbReference type="Pfam" id="PF01596">
    <property type="entry name" value="Methyltransf_3"/>
    <property type="match status" value="1"/>
</dbReference>
<dbReference type="STRING" id="155865.SAMN05216515_102125"/>
<evidence type="ECO:0000313" key="5">
    <source>
        <dbReference type="Proteomes" id="UP000198817"/>
    </source>
</evidence>
<evidence type="ECO:0000256" key="3">
    <source>
        <dbReference type="ARBA" id="ARBA00022691"/>
    </source>
</evidence>
<dbReference type="GeneID" id="78353623"/>
<evidence type="ECO:0000256" key="1">
    <source>
        <dbReference type="ARBA" id="ARBA00022603"/>
    </source>
</evidence>
<dbReference type="EMBL" id="FPBT01000001">
    <property type="protein sequence ID" value="SFU29159.1"/>
    <property type="molecule type" value="Genomic_DNA"/>
</dbReference>
<evidence type="ECO:0000313" key="4">
    <source>
        <dbReference type="EMBL" id="SFU29159.1"/>
    </source>
</evidence>
<dbReference type="GO" id="GO:0032259">
    <property type="term" value="P:methylation"/>
    <property type="evidence" value="ECO:0007669"/>
    <property type="project" value="UniProtKB-KW"/>
</dbReference>
<sequence length="240" mass="27269">MDLIDVRVTEFINGKYEAVDDRLLPFRRLGESARVPIILKETEQVLALLLELIRPSKILEIGGAIGYSASFFAWKCPGAHVWSAEYDENTFRAAERNIRRAGLSDRVHFRLGDGQEVTEKLRDEGLRDVDFVFLDASKSHYRRFLDAALTVCRPGALIVSDNIFQHGMTLSADFDPKDKHEANIRKMRDYVEYIFRDPQFTSALMAVGDGLAASVYHPEQEGGMERDGKRIQTIQKDSND</sequence>
<dbReference type="PANTHER" id="PTHR43836">
    <property type="entry name" value="CATECHOL O-METHYLTRANSFERASE 1-RELATED"/>
    <property type="match status" value="1"/>
</dbReference>
<keyword evidence="1 4" id="KW-0489">Methyltransferase</keyword>
<dbReference type="InterPro" id="IPR002935">
    <property type="entry name" value="SAM_O-MeTrfase"/>
</dbReference>
<accession>A0A1I7EZ40</accession>
<dbReference type="PANTHER" id="PTHR43836:SF2">
    <property type="entry name" value="CATECHOL O-METHYLTRANSFERASE 1-RELATED"/>
    <property type="match status" value="1"/>
</dbReference>
<keyword evidence="5" id="KW-1185">Reference proteome</keyword>
<dbReference type="Gene3D" id="3.40.50.150">
    <property type="entry name" value="Vaccinia Virus protein VP39"/>
    <property type="match status" value="1"/>
</dbReference>
<evidence type="ECO:0000256" key="2">
    <source>
        <dbReference type="ARBA" id="ARBA00022679"/>
    </source>
</evidence>
<dbReference type="OrthoDB" id="9799672at2"/>
<keyword evidence="3" id="KW-0949">S-adenosyl-L-methionine</keyword>
<gene>
    <name evidence="4" type="ORF">SAMN05216508_101124</name>
</gene>
<organism evidence="4 5">
    <name type="scientific">Eubacterium pyruvativorans</name>
    <dbReference type="NCBI Taxonomy" id="155865"/>
    <lineage>
        <taxon>Bacteria</taxon>
        <taxon>Bacillati</taxon>
        <taxon>Bacillota</taxon>
        <taxon>Clostridia</taxon>
        <taxon>Eubacteriales</taxon>
        <taxon>Eubacteriaceae</taxon>
        <taxon>Eubacterium</taxon>
    </lineage>
</organism>
<dbReference type="GO" id="GO:0008171">
    <property type="term" value="F:O-methyltransferase activity"/>
    <property type="evidence" value="ECO:0007669"/>
    <property type="project" value="InterPro"/>
</dbReference>
<protein>
    <submittedName>
        <fullName evidence="4">Predicted O-methyltransferase YrrM</fullName>
    </submittedName>
</protein>
<dbReference type="SUPFAM" id="SSF53335">
    <property type="entry name" value="S-adenosyl-L-methionine-dependent methyltransferases"/>
    <property type="match status" value="1"/>
</dbReference>
<dbReference type="PROSITE" id="PS51682">
    <property type="entry name" value="SAM_OMT_I"/>
    <property type="match status" value="1"/>
</dbReference>
<name>A0A1I7EZ40_9FIRM</name>
<reference evidence="4 5" key="1">
    <citation type="submission" date="2016-10" db="EMBL/GenBank/DDBJ databases">
        <authorList>
            <person name="de Groot N.N."/>
        </authorList>
    </citation>
    <scope>NUCLEOTIDE SEQUENCE [LARGE SCALE GENOMIC DNA]</scope>
    <source>
        <strain evidence="4 5">KHGC13</strain>
    </source>
</reference>
<dbReference type="CDD" id="cd02440">
    <property type="entry name" value="AdoMet_MTases"/>
    <property type="match status" value="1"/>
</dbReference>
<dbReference type="RefSeq" id="WP_090161411.1">
    <property type="nucleotide sequence ID" value="NZ_CACVNK010000025.1"/>
</dbReference>